<name>X0TTJ1_9ZZZZ</name>
<dbReference type="EMBL" id="BARS01014241">
    <property type="protein sequence ID" value="GAF91472.1"/>
    <property type="molecule type" value="Genomic_DNA"/>
</dbReference>
<protein>
    <submittedName>
        <fullName evidence="1">Uncharacterized protein</fullName>
    </submittedName>
</protein>
<dbReference type="AlphaFoldDB" id="X0TTJ1"/>
<comment type="caution">
    <text evidence="1">The sequence shown here is derived from an EMBL/GenBank/DDBJ whole genome shotgun (WGS) entry which is preliminary data.</text>
</comment>
<feature type="non-terminal residue" evidence="1">
    <location>
        <position position="1"/>
    </location>
</feature>
<reference evidence="1" key="1">
    <citation type="journal article" date="2014" name="Front. Microbiol.">
        <title>High frequency of phylogenetically diverse reductive dehalogenase-homologous genes in deep subseafloor sedimentary metagenomes.</title>
        <authorList>
            <person name="Kawai M."/>
            <person name="Futagami T."/>
            <person name="Toyoda A."/>
            <person name="Takaki Y."/>
            <person name="Nishi S."/>
            <person name="Hori S."/>
            <person name="Arai W."/>
            <person name="Tsubouchi T."/>
            <person name="Morono Y."/>
            <person name="Uchiyama I."/>
            <person name="Ito T."/>
            <person name="Fujiyama A."/>
            <person name="Inagaki F."/>
            <person name="Takami H."/>
        </authorList>
    </citation>
    <scope>NUCLEOTIDE SEQUENCE</scope>
    <source>
        <strain evidence="1">Expedition CK06-06</strain>
    </source>
</reference>
<evidence type="ECO:0000313" key="1">
    <source>
        <dbReference type="EMBL" id="GAF91472.1"/>
    </source>
</evidence>
<accession>X0TTJ1</accession>
<sequence length="55" mass="6449">RWEETPLTVEKARMVELNLVTPLEDLVEGIEEFASSEEMINLLNRLIFTYLRSPL</sequence>
<gene>
    <name evidence="1" type="ORF">S01H1_24162</name>
</gene>
<proteinExistence type="predicted"/>
<organism evidence="1">
    <name type="scientific">marine sediment metagenome</name>
    <dbReference type="NCBI Taxonomy" id="412755"/>
    <lineage>
        <taxon>unclassified sequences</taxon>
        <taxon>metagenomes</taxon>
        <taxon>ecological metagenomes</taxon>
    </lineage>
</organism>